<accession>A0A495D413</accession>
<name>A0A495D413_9PROT</name>
<proteinExistence type="inferred from homology"/>
<reference evidence="6 7" key="1">
    <citation type="submission" date="2018-10" db="EMBL/GenBank/DDBJ databases">
        <title>Genomic Encyclopedia of Type Strains, Phase IV (KMG-IV): sequencing the most valuable type-strain genomes for metagenomic binning, comparative biology and taxonomic classification.</title>
        <authorList>
            <person name="Goeker M."/>
        </authorList>
    </citation>
    <scope>NUCLEOTIDE SEQUENCE [LARGE SCALE GENOMIC DNA]</scope>
    <source>
        <strain evidence="6 7">DSM 4734</strain>
    </source>
</reference>
<dbReference type="InterPro" id="IPR000835">
    <property type="entry name" value="HTH_MarR-typ"/>
</dbReference>
<dbReference type="CDD" id="cd00090">
    <property type="entry name" value="HTH_ARSR"/>
    <property type="match status" value="1"/>
</dbReference>
<evidence type="ECO:0000313" key="6">
    <source>
        <dbReference type="EMBL" id="RKQ96654.1"/>
    </source>
</evidence>
<dbReference type="PANTHER" id="PTHR38465:SF1">
    <property type="entry name" value="HTH-TYPE TRANSCRIPTIONAL REGULATOR MJ1563-RELATED"/>
    <property type="match status" value="1"/>
</dbReference>
<evidence type="ECO:0000259" key="5">
    <source>
        <dbReference type="Pfam" id="PF12802"/>
    </source>
</evidence>
<dbReference type="GO" id="GO:0003700">
    <property type="term" value="F:DNA-binding transcription factor activity"/>
    <property type="evidence" value="ECO:0007669"/>
    <property type="project" value="InterPro"/>
</dbReference>
<keyword evidence="3 4" id="KW-0804">Transcription</keyword>
<dbReference type="AlphaFoldDB" id="A0A495D413"/>
<evidence type="ECO:0000256" key="3">
    <source>
        <dbReference type="ARBA" id="ARBA00023163"/>
    </source>
</evidence>
<keyword evidence="2 4" id="KW-0238">DNA-binding</keyword>
<evidence type="ECO:0000256" key="1">
    <source>
        <dbReference type="ARBA" id="ARBA00023015"/>
    </source>
</evidence>
<dbReference type="Pfam" id="PF12802">
    <property type="entry name" value="MarR_2"/>
    <property type="match status" value="1"/>
</dbReference>
<dbReference type="InterPro" id="IPR052362">
    <property type="entry name" value="HTH-GbsR_regulator"/>
</dbReference>
<dbReference type="InterPro" id="IPR026282">
    <property type="entry name" value="MJ1563"/>
</dbReference>
<comment type="caution">
    <text evidence="6">The sequence shown here is derived from an EMBL/GenBank/DDBJ whole genome shotgun (WGS) entry which is preliminary data.</text>
</comment>
<organism evidence="6 7">
    <name type="scientific">Maricaulis maris</name>
    <dbReference type="NCBI Taxonomy" id="74318"/>
    <lineage>
        <taxon>Bacteria</taxon>
        <taxon>Pseudomonadati</taxon>
        <taxon>Pseudomonadota</taxon>
        <taxon>Alphaproteobacteria</taxon>
        <taxon>Maricaulales</taxon>
        <taxon>Maricaulaceae</taxon>
        <taxon>Maricaulis</taxon>
    </lineage>
</organism>
<dbReference type="InterPro" id="IPR036388">
    <property type="entry name" value="WH-like_DNA-bd_sf"/>
</dbReference>
<evidence type="ECO:0000256" key="4">
    <source>
        <dbReference type="PIRNR" id="PIRNR006707"/>
    </source>
</evidence>
<dbReference type="SUPFAM" id="SSF46785">
    <property type="entry name" value="Winged helix' DNA-binding domain"/>
    <property type="match status" value="1"/>
</dbReference>
<protein>
    <recommendedName>
        <fullName evidence="4">HTH-type transcriptional regulator</fullName>
    </recommendedName>
</protein>
<keyword evidence="1 4" id="KW-0805">Transcription regulation</keyword>
<evidence type="ECO:0000256" key="2">
    <source>
        <dbReference type="ARBA" id="ARBA00023125"/>
    </source>
</evidence>
<sequence length="175" mass="19950">MMKLSAPMQRFVLHWGEMGARWGVNRSIAQIHALLYLAEAPLHAEDITEVLQIARSNVSNSLKELQALGLVRREHVLGDRRDHFSATHEPWDMLMAIAEARKQREIDPMIEILRECAEAAEQDPDTPRLAVERLRRMEGFVGNLTGWYAQIRKLPQGTLLKLMQMGSRIARFVGG</sequence>
<comment type="similarity">
    <text evidence="4">Belongs to the GbsR family.</text>
</comment>
<gene>
    <name evidence="6" type="ORF">C7435_1987</name>
</gene>
<feature type="domain" description="HTH marR-type" evidence="5">
    <location>
        <begin position="23"/>
        <end position="81"/>
    </location>
</feature>
<dbReference type="InterPro" id="IPR011991">
    <property type="entry name" value="ArsR-like_HTH"/>
</dbReference>
<dbReference type="PIRSF" id="PIRSF006707">
    <property type="entry name" value="MJ1563"/>
    <property type="match status" value="1"/>
</dbReference>
<dbReference type="InterPro" id="IPR036390">
    <property type="entry name" value="WH_DNA-bd_sf"/>
</dbReference>
<dbReference type="Gene3D" id="1.10.10.10">
    <property type="entry name" value="Winged helix-like DNA-binding domain superfamily/Winged helix DNA-binding domain"/>
    <property type="match status" value="1"/>
</dbReference>
<dbReference type="PANTHER" id="PTHR38465">
    <property type="entry name" value="HTH-TYPE TRANSCRIPTIONAL REGULATOR MJ1563-RELATED"/>
    <property type="match status" value="1"/>
</dbReference>
<dbReference type="EMBL" id="RBIM01000004">
    <property type="protein sequence ID" value="RKQ96654.1"/>
    <property type="molecule type" value="Genomic_DNA"/>
</dbReference>
<evidence type="ECO:0000313" key="7">
    <source>
        <dbReference type="Proteomes" id="UP000273675"/>
    </source>
</evidence>
<dbReference type="GO" id="GO:0003677">
    <property type="term" value="F:DNA binding"/>
    <property type="evidence" value="ECO:0007669"/>
    <property type="project" value="UniProtKB-UniRule"/>
</dbReference>
<dbReference type="Proteomes" id="UP000273675">
    <property type="component" value="Unassembled WGS sequence"/>
</dbReference>